<gene>
    <name evidence="1" type="ORF">PFISCL1PPCAC_21750</name>
</gene>
<accession>A0AAV5WG32</accession>
<name>A0AAV5WG32_9BILA</name>
<dbReference type="PANTHER" id="PTHR47022:SF1">
    <property type="entry name" value="BTB AND MATH DOMAIN-CONTAINING PROTEIN 36-RELATED"/>
    <property type="match status" value="1"/>
</dbReference>
<feature type="non-terminal residue" evidence="1">
    <location>
        <position position="1"/>
    </location>
</feature>
<dbReference type="Gene3D" id="3.30.710.10">
    <property type="entry name" value="Potassium Channel Kv1.1, Chain A"/>
    <property type="match status" value="1"/>
</dbReference>
<dbReference type="EMBL" id="BTSY01000005">
    <property type="protein sequence ID" value="GMT30453.1"/>
    <property type="molecule type" value="Genomic_DNA"/>
</dbReference>
<reference evidence="1" key="1">
    <citation type="submission" date="2023-10" db="EMBL/GenBank/DDBJ databases">
        <title>Genome assembly of Pristionchus species.</title>
        <authorList>
            <person name="Yoshida K."/>
            <person name="Sommer R.J."/>
        </authorList>
    </citation>
    <scope>NUCLEOTIDE SEQUENCE</scope>
    <source>
        <strain evidence="1">RS5133</strain>
    </source>
</reference>
<evidence type="ECO:0000313" key="1">
    <source>
        <dbReference type="EMBL" id="GMT30453.1"/>
    </source>
</evidence>
<proteinExistence type="predicted"/>
<evidence type="ECO:0000313" key="2">
    <source>
        <dbReference type="Proteomes" id="UP001432322"/>
    </source>
</evidence>
<evidence type="ECO:0008006" key="3">
    <source>
        <dbReference type="Google" id="ProtNLM"/>
    </source>
</evidence>
<organism evidence="1 2">
    <name type="scientific">Pristionchus fissidentatus</name>
    <dbReference type="NCBI Taxonomy" id="1538716"/>
    <lineage>
        <taxon>Eukaryota</taxon>
        <taxon>Metazoa</taxon>
        <taxon>Ecdysozoa</taxon>
        <taxon>Nematoda</taxon>
        <taxon>Chromadorea</taxon>
        <taxon>Rhabditida</taxon>
        <taxon>Rhabditina</taxon>
        <taxon>Diplogasteromorpha</taxon>
        <taxon>Diplogasteroidea</taxon>
        <taxon>Neodiplogasteridae</taxon>
        <taxon>Pristionchus</taxon>
    </lineage>
</organism>
<sequence>GNNVRFVLKLADKFDVKRIVDRTERWLIDDCLFDTAELLCLADQYNLATLQTYCIRQCDSFTEIAELINSDFYRNLSERIKDDLIVKMLELGLKMA</sequence>
<dbReference type="Proteomes" id="UP001432322">
    <property type="component" value="Unassembled WGS sequence"/>
</dbReference>
<dbReference type="InterPro" id="IPR011333">
    <property type="entry name" value="SKP1/BTB/POZ_sf"/>
</dbReference>
<comment type="caution">
    <text evidence="1">The sequence shown here is derived from an EMBL/GenBank/DDBJ whole genome shotgun (WGS) entry which is preliminary data.</text>
</comment>
<dbReference type="AlphaFoldDB" id="A0AAV5WG32"/>
<protein>
    <recommendedName>
        <fullName evidence="3">BTB domain-containing protein</fullName>
    </recommendedName>
</protein>
<dbReference type="PANTHER" id="PTHR47022">
    <property type="entry name" value="BTB AND MATH DOMAIN-CONTAINING PROTEIN 36-RELATED"/>
    <property type="match status" value="1"/>
</dbReference>
<keyword evidence="2" id="KW-1185">Reference proteome</keyword>